<proteinExistence type="inferred from homology"/>
<name>A0A4P8IRL4_9BURK</name>
<evidence type="ECO:0000256" key="1">
    <source>
        <dbReference type="ARBA" id="ARBA00006328"/>
    </source>
</evidence>
<dbReference type="PANTHER" id="PTHR42748:SF7">
    <property type="entry name" value="NMRA LIKE REDOX SENSOR 1-RELATED"/>
    <property type="match status" value="1"/>
</dbReference>
<dbReference type="KEGG" id="tvl:FAZ95_14960"/>
<reference evidence="4 5" key="1">
    <citation type="submission" date="2019-05" db="EMBL/GenBank/DDBJ databases">
        <title>Burkholderia sp. DHOD12, isolated from subtropical forest soil.</title>
        <authorList>
            <person name="Gao Z.-H."/>
            <person name="Qiu L.-H."/>
        </authorList>
    </citation>
    <scope>NUCLEOTIDE SEQUENCE [LARGE SCALE GENOMIC DNA]</scope>
    <source>
        <strain evidence="4 5">DHOD12</strain>
    </source>
</reference>
<dbReference type="SUPFAM" id="SSF51735">
    <property type="entry name" value="NAD(P)-binding Rossmann-fold domains"/>
    <property type="match status" value="1"/>
</dbReference>
<dbReference type="AlphaFoldDB" id="A0A4P8IRL4"/>
<dbReference type="InterPro" id="IPR036291">
    <property type="entry name" value="NAD(P)-bd_dom_sf"/>
</dbReference>
<dbReference type="InterPro" id="IPR051164">
    <property type="entry name" value="NmrA-like_oxidored"/>
</dbReference>
<dbReference type="EMBL" id="CP040077">
    <property type="protein sequence ID" value="QCP50355.1"/>
    <property type="molecule type" value="Genomic_DNA"/>
</dbReference>
<organism evidence="4 5">
    <name type="scientific">Trinickia violacea</name>
    <dbReference type="NCBI Taxonomy" id="2571746"/>
    <lineage>
        <taxon>Bacteria</taxon>
        <taxon>Pseudomonadati</taxon>
        <taxon>Pseudomonadota</taxon>
        <taxon>Betaproteobacteria</taxon>
        <taxon>Burkholderiales</taxon>
        <taxon>Burkholderiaceae</taxon>
        <taxon>Trinickia</taxon>
    </lineage>
</organism>
<dbReference type="Proteomes" id="UP000298656">
    <property type="component" value="Chromosome 1"/>
</dbReference>
<dbReference type="PANTHER" id="PTHR42748">
    <property type="entry name" value="NITROGEN METABOLITE REPRESSION PROTEIN NMRA FAMILY MEMBER"/>
    <property type="match status" value="1"/>
</dbReference>
<dbReference type="Pfam" id="PF05368">
    <property type="entry name" value="NmrA"/>
    <property type="match status" value="1"/>
</dbReference>
<sequence length="301" mass="33601">MNIEKIIVFGATGFQGRPQVREALNQGYKVKAVSRNPDSLAQEAALGAEIVQADYDSAASLDAALSDVDAVLFQAPSMGDVSRLAGHCRNLAEAVKRSKVQLFVLNSSMWAPDVPVGQVTYDGVLGMEELFRSYGFPVTTFRPTLFMNNLLGDWIKPNLQKGVYRYAHKPDLASDWICLEDVAKFMIAALKRPELIGQKIQIGGPQRLTTQEVIEIISEAMGRPLRYDYVTPRQFGELFYDLWGPTTGSTRKDFVDGFDSFYTFNNEAPQKPFQADVQAALELIPIELTDMRTWASSQNWD</sequence>
<dbReference type="OrthoDB" id="9780595at2"/>
<dbReference type="InterPro" id="IPR008030">
    <property type="entry name" value="NmrA-like"/>
</dbReference>
<feature type="domain" description="NmrA-like" evidence="3">
    <location>
        <begin position="4"/>
        <end position="238"/>
    </location>
</feature>
<dbReference type="Gene3D" id="3.40.50.720">
    <property type="entry name" value="NAD(P)-binding Rossmann-like Domain"/>
    <property type="match status" value="1"/>
</dbReference>
<evidence type="ECO:0000313" key="5">
    <source>
        <dbReference type="Proteomes" id="UP000298656"/>
    </source>
</evidence>
<evidence type="ECO:0000259" key="3">
    <source>
        <dbReference type="Pfam" id="PF05368"/>
    </source>
</evidence>
<keyword evidence="2" id="KW-0521">NADP</keyword>
<comment type="similarity">
    <text evidence="1">Belongs to the NmrA-type oxidoreductase family.</text>
</comment>
<evidence type="ECO:0000313" key="4">
    <source>
        <dbReference type="EMBL" id="QCP50355.1"/>
    </source>
</evidence>
<evidence type="ECO:0000256" key="2">
    <source>
        <dbReference type="ARBA" id="ARBA00022857"/>
    </source>
</evidence>
<keyword evidence="5" id="KW-1185">Reference proteome</keyword>
<accession>A0A4P8IRL4</accession>
<gene>
    <name evidence="4" type="ORF">FAZ95_14960</name>
</gene>
<protein>
    <submittedName>
        <fullName evidence="4">NAD-dependent epimerase/dehydratase family protein</fullName>
    </submittedName>
</protein>